<dbReference type="InterPro" id="IPR039424">
    <property type="entry name" value="SBP_5"/>
</dbReference>
<proteinExistence type="predicted"/>
<dbReference type="RefSeq" id="WP_192753652.1">
    <property type="nucleotide sequence ID" value="NZ_BAABJL010000095.1"/>
</dbReference>
<dbReference type="GO" id="GO:1904680">
    <property type="term" value="F:peptide transmembrane transporter activity"/>
    <property type="evidence" value="ECO:0007669"/>
    <property type="project" value="TreeGrafter"/>
</dbReference>
<gene>
    <name evidence="2" type="ORF">HEB94_007103</name>
</gene>
<evidence type="ECO:0000259" key="1">
    <source>
        <dbReference type="Pfam" id="PF00496"/>
    </source>
</evidence>
<evidence type="ECO:0000313" key="3">
    <source>
        <dbReference type="Proteomes" id="UP000638648"/>
    </source>
</evidence>
<dbReference type="Pfam" id="PF00496">
    <property type="entry name" value="SBP_bac_5"/>
    <property type="match status" value="1"/>
</dbReference>
<name>A0A927N8A7_9ACTN</name>
<sequence>MPAGTGMSRSFVSRRRILQAGAGGLAAVSAWSLTGCDLLSTDPSKESGEQATTEEKEAPALAAQVKAGKLPPLKDRLPAKPVVVQTLERPGTYGGSWTLFEENPPINAARECGYDYLVRWSPDWTKILPNLAESWEIGNGGREYTFHLREGVRWSDGEPFTADDLKFAFDDVVMNKELFPVPPSLYTSGGKPGRLDKIDDHTVRFVFDTPHGLFLTLLASAGAHELLSAAKHHFSQFHPKYNPDVEALAKKEGFASWVEMFPAKGAGSISSTDFWQPEVPNLFAWRTARVAEQGQRLVLERNPYYWKTDPDGRQLPYLDGVTFVAVTNLETALLQSTDGQFDLLVPTFTGGICTVRNKPVLARSRESGDYRFIEGVSSSMNYAVIAFNLAHKDQNLRQVFQNKDFRIGLSHAINRQEIIKTVFQRQGEPWQAAPRKESDLYSEKLAKQYTAYDPATANEHLDKAGLTRRDSEGFRLRPDGKRLFFQVDVVTQEPNQISTVELIKGYWKAVGIDINVNTMDRDLFYTRKASYEPDASVWTGDGGLADALIDPRWYVPVTSESNYAIAWSDWYNSDGTAGQEPPEDAQRQMAIYDQIRVEPDPDKQRTLLVQLLESAAEHFWVIGVALPVGTFGLVKNDFHNVPKSMIASYRYLTPGPTHPEQYFTSAT</sequence>
<accession>A0A927N8A7</accession>
<dbReference type="Proteomes" id="UP000638648">
    <property type="component" value="Unassembled WGS sequence"/>
</dbReference>
<dbReference type="AlphaFoldDB" id="A0A927N8A7"/>
<dbReference type="Gene3D" id="3.10.105.10">
    <property type="entry name" value="Dipeptide-binding Protein, Domain 3"/>
    <property type="match status" value="1"/>
</dbReference>
<dbReference type="EMBL" id="JADBEM010000001">
    <property type="protein sequence ID" value="MBE1610255.1"/>
    <property type="molecule type" value="Genomic_DNA"/>
</dbReference>
<dbReference type="SUPFAM" id="SSF53850">
    <property type="entry name" value="Periplasmic binding protein-like II"/>
    <property type="match status" value="1"/>
</dbReference>
<dbReference type="CDD" id="cd08500">
    <property type="entry name" value="PBP2_NikA_DppA_OppA_like_4"/>
    <property type="match status" value="1"/>
</dbReference>
<feature type="domain" description="Solute-binding protein family 5" evidence="1">
    <location>
        <begin position="127"/>
        <end position="546"/>
    </location>
</feature>
<reference evidence="2" key="1">
    <citation type="submission" date="2020-10" db="EMBL/GenBank/DDBJ databases">
        <title>Sequencing the genomes of 1000 actinobacteria strains.</title>
        <authorList>
            <person name="Klenk H.-P."/>
        </authorList>
    </citation>
    <scope>NUCLEOTIDE SEQUENCE</scope>
    <source>
        <strain evidence="2">DSM 45354</strain>
    </source>
</reference>
<evidence type="ECO:0000313" key="2">
    <source>
        <dbReference type="EMBL" id="MBE1610255.1"/>
    </source>
</evidence>
<dbReference type="GO" id="GO:0015833">
    <property type="term" value="P:peptide transport"/>
    <property type="evidence" value="ECO:0007669"/>
    <property type="project" value="TreeGrafter"/>
</dbReference>
<comment type="caution">
    <text evidence="2">The sequence shown here is derived from an EMBL/GenBank/DDBJ whole genome shotgun (WGS) entry which is preliminary data.</text>
</comment>
<dbReference type="PANTHER" id="PTHR30290">
    <property type="entry name" value="PERIPLASMIC BINDING COMPONENT OF ABC TRANSPORTER"/>
    <property type="match status" value="1"/>
</dbReference>
<dbReference type="Gene3D" id="3.40.190.10">
    <property type="entry name" value="Periplasmic binding protein-like II"/>
    <property type="match status" value="1"/>
</dbReference>
<dbReference type="InterPro" id="IPR000914">
    <property type="entry name" value="SBP_5_dom"/>
</dbReference>
<dbReference type="PANTHER" id="PTHR30290:SF62">
    <property type="entry name" value="OLIGOPEPTIDE ABC TRANSPORTER, PERIPLASMIC OLIGOPEPTIDE-BINDING PROTEIN"/>
    <property type="match status" value="1"/>
</dbReference>
<organism evidence="2 3">
    <name type="scientific">Actinopolymorpha pittospori</name>
    <dbReference type="NCBI Taxonomy" id="648752"/>
    <lineage>
        <taxon>Bacteria</taxon>
        <taxon>Bacillati</taxon>
        <taxon>Actinomycetota</taxon>
        <taxon>Actinomycetes</taxon>
        <taxon>Propionibacteriales</taxon>
        <taxon>Actinopolymorphaceae</taxon>
        <taxon>Actinopolymorpha</taxon>
    </lineage>
</organism>
<keyword evidence="3" id="KW-1185">Reference proteome</keyword>
<protein>
    <submittedName>
        <fullName evidence="2">Peptide/nickel transport system substrate-binding protein</fullName>
    </submittedName>
</protein>